<dbReference type="PROSITE" id="PS00542">
    <property type="entry name" value="COMPLEX1_30K"/>
    <property type="match status" value="1"/>
</dbReference>
<evidence type="ECO:0000313" key="4">
    <source>
        <dbReference type="EMBL" id="KKK85520.1"/>
    </source>
</evidence>
<keyword evidence="2" id="KW-0813">Transport</keyword>
<evidence type="ECO:0000256" key="2">
    <source>
        <dbReference type="ARBA" id="ARBA00022448"/>
    </source>
</evidence>
<dbReference type="SUPFAM" id="SSF143243">
    <property type="entry name" value="Nqo5-like"/>
    <property type="match status" value="1"/>
</dbReference>
<gene>
    <name evidence="4" type="ORF">LCGC14_2772480</name>
</gene>
<evidence type="ECO:0000256" key="1">
    <source>
        <dbReference type="ARBA" id="ARBA00007569"/>
    </source>
</evidence>
<organism evidence="4">
    <name type="scientific">marine sediment metagenome</name>
    <dbReference type="NCBI Taxonomy" id="412755"/>
    <lineage>
        <taxon>unclassified sequences</taxon>
        <taxon>metagenomes</taxon>
        <taxon>ecological metagenomes</taxon>
    </lineage>
</organism>
<dbReference type="InterPro" id="IPR001268">
    <property type="entry name" value="NADH_UbQ_OxRdtase_30kDa_su"/>
</dbReference>
<dbReference type="GO" id="GO:0016651">
    <property type="term" value="F:oxidoreductase activity, acting on NAD(P)H"/>
    <property type="evidence" value="ECO:0007669"/>
    <property type="project" value="InterPro"/>
</dbReference>
<dbReference type="InterPro" id="IPR020396">
    <property type="entry name" value="NADH_UbQ_OxRdtase_CS"/>
</dbReference>
<dbReference type="PANTHER" id="PTHR10884:SF14">
    <property type="entry name" value="NADH DEHYDROGENASE [UBIQUINONE] IRON-SULFUR PROTEIN 3, MITOCHONDRIAL"/>
    <property type="match status" value="1"/>
</dbReference>
<dbReference type="PANTHER" id="PTHR10884">
    <property type="entry name" value="NADH DEHYDROGENASE UBIQUINONE IRON-SULFUR PROTEIN 3"/>
    <property type="match status" value="1"/>
</dbReference>
<proteinExistence type="inferred from homology"/>
<protein>
    <recommendedName>
        <fullName evidence="3">NADH:ubiquinone oxidoreductase 30kDa subunit domain-containing protein</fullName>
    </recommendedName>
</protein>
<dbReference type="GO" id="GO:0008137">
    <property type="term" value="F:NADH dehydrogenase (ubiquinone) activity"/>
    <property type="evidence" value="ECO:0007669"/>
    <property type="project" value="InterPro"/>
</dbReference>
<accession>A0A0F8ZHL1</accession>
<dbReference type="EMBL" id="LAZR01051268">
    <property type="protein sequence ID" value="KKK85520.1"/>
    <property type="molecule type" value="Genomic_DNA"/>
</dbReference>
<feature type="domain" description="NADH:ubiquinone oxidoreductase 30kDa subunit" evidence="3">
    <location>
        <begin position="36"/>
        <end position="150"/>
    </location>
</feature>
<name>A0A0F8ZHL1_9ZZZZ</name>
<dbReference type="Gene3D" id="3.30.460.80">
    <property type="entry name" value="NADH:ubiquinone oxidoreductase, 30kDa subunit"/>
    <property type="match status" value="1"/>
</dbReference>
<dbReference type="AlphaFoldDB" id="A0A0F8ZHL1"/>
<reference evidence="4" key="1">
    <citation type="journal article" date="2015" name="Nature">
        <title>Complex archaea that bridge the gap between prokaryotes and eukaryotes.</title>
        <authorList>
            <person name="Spang A."/>
            <person name="Saw J.H."/>
            <person name="Jorgensen S.L."/>
            <person name="Zaremba-Niedzwiedzka K."/>
            <person name="Martijn J."/>
            <person name="Lind A.E."/>
            <person name="van Eijk R."/>
            <person name="Schleper C."/>
            <person name="Guy L."/>
            <person name="Ettema T.J."/>
        </authorList>
    </citation>
    <scope>NUCLEOTIDE SEQUENCE</scope>
</reference>
<dbReference type="InterPro" id="IPR037232">
    <property type="entry name" value="NADH_quin_OxRdtase_su_C/D-like"/>
</dbReference>
<sequence>MANKNLSLEEIEKKITSEFSDSETRIDPEARLNVFVENSKLLDVANYIKHELGFNHPNMCTATDTKEVIEVLWHVDNVIDDKILILRTNTDRDNSIVFSLTPVWKGMNWHERETYDLLGVKFDGHPDLRRLLLPDNWEGHPLREDYVYRKPNYRKLEDL</sequence>
<evidence type="ECO:0000259" key="3">
    <source>
        <dbReference type="Pfam" id="PF00329"/>
    </source>
</evidence>
<comment type="similarity">
    <text evidence="1">Belongs to the complex I 30 kDa subunit family.</text>
</comment>
<comment type="caution">
    <text evidence="4">The sequence shown here is derived from an EMBL/GenBank/DDBJ whole genome shotgun (WGS) entry which is preliminary data.</text>
</comment>
<dbReference type="Pfam" id="PF00329">
    <property type="entry name" value="Complex1_30kDa"/>
    <property type="match status" value="1"/>
</dbReference>